<dbReference type="Gene3D" id="3.30.70.1280">
    <property type="entry name" value="SP0830-like domains"/>
    <property type="match status" value="1"/>
</dbReference>
<evidence type="ECO:0000313" key="1">
    <source>
        <dbReference type="EMBL" id="MFC3494805.1"/>
    </source>
</evidence>
<reference evidence="2" key="1">
    <citation type="journal article" date="2019" name="Int. J. Syst. Evol. Microbiol.">
        <title>The Global Catalogue of Microorganisms (GCM) 10K type strain sequencing project: providing services to taxonomists for standard genome sequencing and annotation.</title>
        <authorList>
            <consortium name="The Broad Institute Genomics Platform"/>
            <consortium name="The Broad Institute Genome Sequencing Center for Infectious Disease"/>
            <person name="Wu L."/>
            <person name="Ma J."/>
        </authorList>
    </citation>
    <scope>NUCLEOTIDE SEQUENCE [LARGE SCALE GENOMIC DNA]</scope>
    <source>
        <strain evidence="2">CGMCC 4.7396</strain>
    </source>
</reference>
<comment type="caution">
    <text evidence="1">The sequence shown here is derived from an EMBL/GenBank/DDBJ whole genome shotgun (WGS) entry which is preliminary data.</text>
</comment>
<dbReference type="PANTHER" id="PTHR36439:SF1">
    <property type="entry name" value="DUF1697 DOMAIN-CONTAINING PROTEIN"/>
    <property type="match status" value="1"/>
</dbReference>
<dbReference type="PANTHER" id="PTHR36439">
    <property type="entry name" value="BLL4334 PROTEIN"/>
    <property type="match status" value="1"/>
</dbReference>
<name>A0ABV7Q5R2_9ACTN</name>
<proteinExistence type="predicted"/>
<accession>A0ABV7Q5R2</accession>
<keyword evidence="2" id="KW-1185">Reference proteome</keyword>
<dbReference type="InterPro" id="IPR012545">
    <property type="entry name" value="DUF1697"/>
</dbReference>
<protein>
    <submittedName>
        <fullName evidence="1">DUF1697 domain-containing protein</fullName>
    </submittedName>
</protein>
<sequence>MGVYVALLRGVNVGGHRKVPMADLREALTAAGFGRVRTFIQSGNIVVDADAGPAAVGKRIGAVIEAGFGHTVPVMVRTAADMERIAAADPFAGRGLDPAKVTVTFLSGPAPLALEVPEGHREEAFTDGTEVWVYYPDGLGASKLDRTGFWKPLGDLATTTRNLRTVVKLRDMAAA</sequence>
<organism evidence="1 2">
    <name type="scientific">Glycomyces rhizosphaerae</name>
    <dbReference type="NCBI Taxonomy" id="2054422"/>
    <lineage>
        <taxon>Bacteria</taxon>
        <taxon>Bacillati</taxon>
        <taxon>Actinomycetota</taxon>
        <taxon>Actinomycetes</taxon>
        <taxon>Glycomycetales</taxon>
        <taxon>Glycomycetaceae</taxon>
        <taxon>Glycomyces</taxon>
    </lineage>
</organism>
<dbReference type="Proteomes" id="UP001595712">
    <property type="component" value="Unassembled WGS sequence"/>
</dbReference>
<dbReference type="SUPFAM" id="SSF160379">
    <property type="entry name" value="SP0830-like"/>
    <property type="match status" value="1"/>
</dbReference>
<gene>
    <name evidence="1" type="ORF">ACFO8M_20150</name>
</gene>
<dbReference type="RefSeq" id="WP_387978872.1">
    <property type="nucleotide sequence ID" value="NZ_JBHRWO010000020.1"/>
</dbReference>
<evidence type="ECO:0000313" key="2">
    <source>
        <dbReference type="Proteomes" id="UP001595712"/>
    </source>
</evidence>
<dbReference type="Pfam" id="PF08002">
    <property type="entry name" value="DUF1697"/>
    <property type="match status" value="1"/>
</dbReference>
<dbReference type="PIRSF" id="PIRSF008502">
    <property type="entry name" value="UCP008502"/>
    <property type="match status" value="1"/>
</dbReference>
<dbReference type="EMBL" id="JBHRWO010000020">
    <property type="protein sequence ID" value="MFC3494805.1"/>
    <property type="molecule type" value="Genomic_DNA"/>
</dbReference>